<accession>A0A0G4FIX8</accession>
<feature type="region of interest" description="Disordered" evidence="7">
    <location>
        <begin position="423"/>
        <end position="460"/>
    </location>
</feature>
<feature type="region of interest" description="Disordered" evidence="7">
    <location>
        <begin position="655"/>
        <end position="676"/>
    </location>
</feature>
<dbReference type="PROSITE" id="PS50011">
    <property type="entry name" value="PROTEIN_KINASE_DOM"/>
    <property type="match status" value="1"/>
</dbReference>
<dbReference type="CDD" id="cd14003">
    <property type="entry name" value="STKc_AMPK-like"/>
    <property type="match status" value="1"/>
</dbReference>
<dbReference type="Gene3D" id="1.10.510.10">
    <property type="entry name" value="Transferase(Phosphotransferase) domain 1"/>
    <property type="match status" value="1"/>
</dbReference>
<evidence type="ECO:0000256" key="4">
    <source>
        <dbReference type="ARBA" id="ARBA00022777"/>
    </source>
</evidence>
<dbReference type="GO" id="GO:0035556">
    <property type="term" value="P:intracellular signal transduction"/>
    <property type="evidence" value="ECO:0007669"/>
    <property type="project" value="TreeGrafter"/>
</dbReference>
<keyword evidence="10" id="KW-1185">Reference proteome</keyword>
<dbReference type="OMA" id="AENAREY"/>
<dbReference type="GO" id="GO:0005737">
    <property type="term" value="C:cytoplasm"/>
    <property type="evidence" value="ECO:0007669"/>
    <property type="project" value="TreeGrafter"/>
</dbReference>
<dbReference type="STRING" id="1169540.A0A0G4FIX8"/>
<dbReference type="Pfam" id="PF00069">
    <property type="entry name" value="Pkinase"/>
    <property type="match status" value="1"/>
</dbReference>
<dbReference type="InterPro" id="IPR017441">
    <property type="entry name" value="Protein_kinase_ATP_BS"/>
</dbReference>
<keyword evidence="2" id="KW-0808">Transferase</keyword>
<organism evidence="9 10">
    <name type="scientific">Vitrella brassicaformis (strain CCMP3155)</name>
    <dbReference type="NCBI Taxonomy" id="1169540"/>
    <lineage>
        <taxon>Eukaryota</taxon>
        <taxon>Sar</taxon>
        <taxon>Alveolata</taxon>
        <taxon>Colpodellida</taxon>
        <taxon>Vitrellaceae</taxon>
        <taxon>Vitrella</taxon>
    </lineage>
</organism>
<feature type="compositionally biased region" description="Polar residues" evidence="7">
    <location>
        <begin position="735"/>
        <end position="748"/>
    </location>
</feature>
<gene>
    <name evidence="9" type="ORF">Vbra_15543</name>
</gene>
<dbReference type="PANTHER" id="PTHR24346">
    <property type="entry name" value="MAP/MICROTUBULE AFFINITY-REGULATING KINASE"/>
    <property type="match status" value="1"/>
</dbReference>
<dbReference type="InterPro" id="IPR011009">
    <property type="entry name" value="Kinase-like_dom_sf"/>
</dbReference>
<keyword evidence="5 6" id="KW-0067">ATP-binding</keyword>
<dbReference type="PANTHER" id="PTHR24346:SF82">
    <property type="entry name" value="KP78A-RELATED"/>
    <property type="match status" value="1"/>
</dbReference>
<dbReference type="AlphaFoldDB" id="A0A0G4FIX8"/>
<feature type="region of interest" description="Disordered" evidence="7">
    <location>
        <begin position="1"/>
        <end position="45"/>
    </location>
</feature>
<evidence type="ECO:0000313" key="9">
    <source>
        <dbReference type="EMBL" id="CEM13717.1"/>
    </source>
</evidence>
<evidence type="ECO:0000259" key="8">
    <source>
        <dbReference type="PROSITE" id="PS50011"/>
    </source>
</evidence>
<evidence type="ECO:0000256" key="5">
    <source>
        <dbReference type="ARBA" id="ARBA00022840"/>
    </source>
</evidence>
<evidence type="ECO:0000256" key="3">
    <source>
        <dbReference type="ARBA" id="ARBA00022741"/>
    </source>
</evidence>
<feature type="region of interest" description="Disordered" evidence="7">
    <location>
        <begin position="697"/>
        <end position="790"/>
    </location>
</feature>
<feature type="region of interest" description="Disordered" evidence="7">
    <location>
        <begin position="884"/>
        <end position="935"/>
    </location>
</feature>
<dbReference type="EMBL" id="CDMY01000447">
    <property type="protein sequence ID" value="CEM13717.1"/>
    <property type="molecule type" value="Genomic_DNA"/>
</dbReference>
<dbReference type="SMART" id="SM00220">
    <property type="entry name" value="S_TKc"/>
    <property type="match status" value="1"/>
</dbReference>
<dbReference type="GO" id="GO:0005524">
    <property type="term" value="F:ATP binding"/>
    <property type="evidence" value="ECO:0007669"/>
    <property type="project" value="UniProtKB-UniRule"/>
</dbReference>
<feature type="compositionally biased region" description="Low complexity" evidence="7">
    <location>
        <begin position="29"/>
        <end position="44"/>
    </location>
</feature>
<feature type="compositionally biased region" description="Low complexity" evidence="7">
    <location>
        <begin position="749"/>
        <end position="760"/>
    </location>
</feature>
<feature type="compositionally biased region" description="Low complexity" evidence="7">
    <location>
        <begin position="720"/>
        <end position="734"/>
    </location>
</feature>
<feature type="compositionally biased region" description="Low complexity" evidence="7">
    <location>
        <begin position="423"/>
        <end position="435"/>
    </location>
</feature>
<evidence type="ECO:0000313" key="10">
    <source>
        <dbReference type="Proteomes" id="UP000041254"/>
    </source>
</evidence>
<dbReference type="SUPFAM" id="SSF56112">
    <property type="entry name" value="Protein kinase-like (PK-like)"/>
    <property type="match status" value="1"/>
</dbReference>
<dbReference type="InterPro" id="IPR008271">
    <property type="entry name" value="Ser/Thr_kinase_AS"/>
</dbReference>
<dbReference type="FunFam" id="1.10.510.10:FF:000271">
    <property type="entry name" value="Non-specific serine/threonine protein kinase"/>
    <property type="match status" value="1"/>
</dbReference>
<name>A0A0G4FIX8_VITBC</name>
<keyword evidence="3 6" id="KW-0547">Nucleotide-binding</keyword>
<evidence type="ECO:0000256" key="1">
    <source>
        <dbReference type="ARBA" id="ARBA00022527"/>
    </source>
</evidence>
<sequence length="1244" mass="131558">MPEPTARVSNPSAPVSPSGPTCDRANIDGSSPASGASAAATGATSEKHQVKKVGDYVLGATIGEGTFGKVRLGTHTKTNEKVAIKILEREKIQGDEDWNRVKREISILQRIRHPHVIQLYEILQTHDQLLLIMEYASGGELFDYIVAQRKVKEREACKFFHQILAGVEKIHQMGVVHRDLKPENLLLDEYRNIKIVDFGLSNTYHAGQLLKTACGSPCYAAPEMIAGHHYVPAGCDVWSCGVILYALICGYLPFEDPDTAKLYGKILNGHYELPRWVSEGAADLIRGMLMVDPKQRLQIDQIRQHPWYHQVEIMDPERAPRLSEGGHFPSCEVISCEQCRNWREIELIQLDKEVLDECVRVWKMSKRDIVSQLEQNKHNGITTTFFLLDRRRHSYRQKLMQAGVPGGAIPSSYAQSYRGGIHARAPNNNNNSPRSKAVPATARPAIHTQPPSGVDSPRTPPIRGHRYVAYGPLAAEMALHHHHQQQPQQPSFSPCCFPKRPAATGTFQFHAGASVPPRMPLLPATAYSVVPPHVAVYASAPSTARGVQTPPPVFTQATGQGGGDKVTHMYSLPLQLSGSPGPSIPRPPHIADGREQPAGEPAGAPPPQFSMTDALRDLAEMDDSKVVKVAGGSGGEPGGRPNLRQLSTGVTEGEVVANNNNNNNNEGCPAAENGEINNDTDEALELLPPLAEETPRLVEKGEEEGPSPAPPLPASPAPPAAATSRPGTATSTRSKGTQPTLTARSPINTGAATARASTTTPKDKDKDKGSPGVVRKAGGGASRVVSSKQPSYGIPHSVAYHRGTSVGLPYQHVVAGAAGQPAHAVVTLAGAGANKRVGGGGVRGGSVAAGSRVGGGVNRTAVSKVASPTAATTLRRPLSLALSGRGGAGVVNTTRPKARGPAPPAAKRAQPQPQPFGGRLDEVRPKEEGGKVETGREEVPVVRVDNKNGWVAKSGQTSAAAAAVAGAGPGPGVGVGGGSIIVPPLSISSAATNRRPFAEAPMSARVCASKREDPLPAAPQTARGPAPLVQHTYSPAHVLCPVVQAARIAQPLQSTYYHHHPPSPVPFPAINVNPKIATPPAVRAAVVAPAPSGGANGANVYTTPITSAVNSPIPRPFIPQSPAAKPTTQTPTVLPHPPQQATTSAATAVYRTYLNANVHHQYPPAAAYHAYGVSPRVSRITPPPAPRVSTQWYYPSPMPSPRAGTPPAFGPSAAVPGSAGRTYYTYGPPHVRRPNIPGYANHFN</sequence>
<feature type="compositionally biased region" description="Polar residues" evidence="7">
    <location>
        <begin position="7"/>
        <end position="19"/>
    </location>
</feature>
<dbReference type="OrthoDB" id="193931at2759"/>
<evidence type="ECO:0000256" key="7">
    <source>
        <dbReference type="SAM" id="MobiDB-lite"/>
    </source>
</evidence>
<protein>
    <recommendedName>
        <fullName evidence="8">Protein kinase domain-containing protein</fullName>
    </recommendedName>
</protein>
<dbReference type="Proteomes" id="UP000041254">
    <property type="component" value="Unassembled WGS sequence"/>
</dbReference>
<dbReference type="InterPro" id="IPR000719">
    <property type="entry name" value="Prot_kinase_dom"/>
</dbReference>
<dbReference type="InParanoid" id="A0A0G4FIX8"/>
<dbReference type="PROSITE" id="PS00108">
    <property type="entry name" value="PROTEIN_KINASE_ST"/>
    <property type="match status" value="1"/>
</dbReference>
<dbReference type="VEuPathDB" id="CryptoDB:Vbra_15543"/>
<dbReference type="FunFam" id="3.30.200.20:FF:000003">
    <property type="entry name" value="Non-specific serine/threonine protein kinase"/>
    <property type="match status" value="1"/>
</dbReference>
<feature type="domain" description="Protein kinase" evidence="8">
    <location>
        <begin position="56"/>
        <end position="308"/>
    </location>
</feature>
<feature type="compositionally biased region" description="Pro residues" evidence="7">
    <location>
        <begin position="707"/>
        <end position="719"/>
    </location>
</feature>
<feature type="region of interest" description="Disordered" evidence="7">
    <location>
        <begin position="576"/>
        <end position="610"/>
    </location>
</feature>
<feature type="binding site" evidence="6">
    <location>
        <position position="85"/>
    </location>
    <ligand>
        <name>ATP</name>
        <dbReference type="ChEBI" id="CHEBI:30616"/>
    </ligand>
</feature>
<keyword evidence="1" id="KW-0723">Serine/threonine-protein kinase</keyword>
<proteinExistence type="predicted"/>
<feature type="compositionally biased region" description="Basic and acidic residues" evidence="7">
    <location>
        <begin position="919"/>
        <end position="935"/>
    </location>
</feature>
<evidence type="ECO:0000256" key="6">
    <source>
        <dbReference type="PROSITE-ProRule" id="PRU10141"/>
    </source>
</evidence>
<keyword evidence="4" id="KW-0418">Kinase</keyword>
<reference evidence="9 10" key="1">
    <citation type="submission" date="2014-11" db="EMBL/GenBank/DDBJ databases">
        <authorList>
            <person name="Zhu J."/>
            <person name="Qi W."/>
            <person name="Song R."/>
        </authorList>
    </citation>
    <scope>NUCLEOTIDE SEQUENCE [LARGE SCALE GENOMIC DNA]</scope>
</reference>
<dbReference type="GO" id="GO:0004674">
    <property type="term" value="F:protein serine/threonine kinase activity"/>
    <property type="evidence" value="ECO:0007669"/>
    <property type="project" value="UniProtKB-KW"/>
</dbReference>
<evidence type="ECO:0000256" key="2">
    <source>
        <dbReference type="ARBA" id="ARBA00022679"/>
    </source>
</evidence>
<dbReference type="PROSITE" id="PS00107">
    <property type="entry name" value="PROTEIN_KINASE_ATP"/>
    <property type="match status" value="1"/>
</dbReference>